<keyword evidence="3" id="KW-1185">Reference proteome</keyword>
<dbReference type="STRING" id="417373.GCA_001570685_01472"/>
<evidence type="ECO:0000313" key="3">
    <source>
        <dbReference type="Proteomes" id="UP000051084"/>
    </source>
</evidence>
<reference evidence="2 3" key="1">
    <citation type="journal article" date="2015" name="Genome Announc.">
        <title>Expanding the biotechnology potential of lactobacilli through comparative genomics of 213 strains and associated genera.</title>
        <authorList>
            <person name="Sun Z."/>
            <person name="Harris H.M."/>
            <person name="McCann A."/>
            <person name="Guo C."/>
            <person name="Argimon S."/>
            <person name="Zhang W."/>
            <person name="Yang X."/>
            <person name="Jeffery I.B."/>
            <person name="Cooney J.C."/>
            <person name="Kagawa T.F."/>
            <person name="Liu W."/>
            <person name="Song Y."/>
            <person name="Salvetti E."/>
            <person name="Wrobel A."/>
            <person name="Rasinkangas P."/>
            <person name="Parkhill J."/>
            <person name="Rea M.C."/>
            <person name="O'Sullivan O."/>
            <person name="Ritari J."/>
            <person name="Douillard F.P."/>
            <person name="Paul Ross R."/>
            <person name="Yang R."/>
            <person name="Briner A.E."/>
            <person name="Felis G.E."/>
            <person name="de Vos W.M."/>
            <person name="Barrangou R."/>
            <person name="Klaenhammer T.R."/>
            <person name="Caufield P.W."/>
            <person name="Cui Y."/>
            <person name="Zhang H."/>
            <person name="O'Toole P.W."/>
        </authorList>
    </citation>
    <scope>NUCLEOTIDE SEQUENCE [LARGE SCALE GENOMIC DNA]</scope>
    <source>
        <strain evidence="2 3">DSM 18793</strain>
    </source>
</reference>
<dbReference type="OrthoDB" id="2194642at2"/>
<name>A0A0R1UTT4_9LACO</name>
<dbReference type="Proteomes" id="UP000051084">
    <property type="component" value="Unassembled WGS sequence"/>
</dbReference>
<dbReference type="Gene3D" id="2.40.30.200">
    <property type="match status" value="1"/>
</dbReference>
<accession>A0A0R1UTT4</accession>
<dbReference type="PATRIC" id="fig|1423742.4.peg.668"/>
<dbReference type="Pfam" id="PF05709">
    <property type="entry name" value="Sipho_tail"/>
    <property type="match status" value="1"/>
</dbReference>
<sequence length="305" mass="34361">MIKVFSDRKDKPVEYDFVAIDEQPQANEVGFKTIEVSISPDAKTWTSMYDVSELDRIYCVDTPGVADIKQTDNTVNQGIADGQLFVSSKFDQREIKAIFKFDSNDSSDVRLAYDALQRYFGSREPYWICFADFPQRMYFVKMTSVDQTSFRDWGFVLEVTFTDQIGLSRSIGTTGDQGNYLYGFGNNELTSKPQFSFSTNKFTLYNPSDVAIDPERRGHPFKITLDGSAGGDMTIKNTTNGTSITRKGKWSGKWVLDGVHSTLNDKGDTINTDYGYIGLQAGNNSFEITGFSGKVSFDFPVWWLS</sequence>
<proteinExistence type="predicted"/>
<evidence type="ECO:0000313" key="2">
    <source>
        <dbReference type="EMBL" id="KRL96559.1"/>
    </source>
</evidence>
<comment type="caution">
    <text evidence="2">The sequence shown here is derived from an EMBL/GenBank/DDBJ whole genome shotgun (WGS) entry which is preliminary data.</text>
</comment>
<dbReference type="AlphaFoldDB" id="A0A0R1UTT4"/>
<gene>
    <name evidence="2" type="ORF">FC21_GL000643</name>
</gene>
<organism evidence="2 3">
    <name type="scientific">Limosilactobacillus equigenerosi DSM 18793 = JCM 14505</name>
    <dbReference type="NCBI Taxonomy" id="1423742"/>
    <lineage>
        <taxon>Bacteria</taxon>
        <taxon>Bacillati</taxon>
        <taxon>Bacillota</taxon>
        <taxon>Bacilli</taxon>
        <taxon>Lactobacillales</taxon>
        <taxon>Lactobacillaceae</taxon>
        <taxon>Limosilactobacillus</taxon>
    </lineage>
</organism>
<evidence type="ECO:0000259" key="1">
    <source>
        <dbReference type="Pfam" id="PF05709"/>
    </source>
</evidence>
<dbReference type="InterPro" id="IPR008841">
    <property type="entry name" value="Siphovirus-type_tail_N"/>
</dbReference>
<dbReference type="RefSeq" id="WP_056995165.1">
    <property type="nucleotide sequence ID" value="NZ_AZGC01000001.1"/>
</dbReference>
<protein>
    <submittedName>
        <fullName evidence="2">Prophage Lp2 protein 49</fullName>
    </submittedName>
</protein>
<dbReference type="EMBL" id="AZGC01000001">
    <property type="protein sequence ID" value="KRL96559.1"/>
    <property type="molecule type" value="Genomic_DNA"/>
</dbReference>
<feature type="domain" description="Siphovirus-type tail component RIFT-related" evidence="1">
    <location>
        <begin position="51"/>
        <end position="145"/>
    </location>
</feature>